<proteinExistence type="inferred from homology"/>
<feature type="region of interest" description="Disordered" evidence="2">
    <location>
        <begin position="157"/>
        <end position="181"/>
    </location>
</feature>
<evidence type="ECO:0000313" key="4">
    <source>
        <dbReference type="EMBL" id="GEC05271.1"/>
    </source>
</evidence>
<dbReference type="SUPFAM" id="SSF101874">
    <property type="entry name" value="YceI-like"/>
    <property type="match status" value="1"/>
</dbReference>
<feature type="compositionally biased region" description="Basic residues" evidence="2">
    <location>
        <begin position="105"/>
        <end position="115"/>
    </location>
</feature>
<dbReference type="Gene3D" id="2.40.128.110">
    <property type="entry name" value="Lipid/polyisoprenoid-binding, YceI-like"/>
    <property type="match status" value="1"/>
</dbReference>
<dbReference type="Proteomes" id="UP000317881">
    <property type="component" value="Unassembled WGS sequence"/>
</dbReference>
<organism evidence="4 5">
    <name type="scientific">Streptomyces spinoverrucosus</name>
    <dbReference type="NCBI Taxonomy" id="284043"/>
    <lineage>
        <taxon>Bacteria</taxon>
        <taxon>Bacillati</taxon>
        <taxon>Actinomycetota</taxon>
        <taxon>Actinomycetes</taxon>
        <taxon>Kitasatosporales</taxon>
        <taxon>Streptomycetaceae</taxon>
        <taxon>Streptomyces</taxon>
    </lineage>
</organism>
<accession>A0A4Y3VHY2</accession>
<sequence>MSFRKYRVIGDLTINNVTKPLSIDLELNGTAADPYGNERVGFEGSAEILRSEGGLTCNAVLEAGGVMISDKVKLNFDISAIETVGGCQDPARRPPSARCWDPRFGRRRGRLRRPAQRQGPGAPSDAVEESNYIAVIEEISRPCWHSQGPALEQVPVVHAVSGSGHGRREPARSRPWLSRRS</sequence>
<reference evidence="4 5" key="1">
    <citation type="submission" date="2019-06" db="EMBL/GenBank/DDBJ databases">
        <title>Whole genome shotgun sequence of Streptomyces spinoverrucosus NBRC 14228.</title>
        <authorList>
            <person name="Hosoyama A."/>
            <person name="Uohara A."/>
            <person name="Ohji S."/>
            <person name="Ichikawa N."/>
        </authorList>
    </citation>
    <scope>NUCLEOTIDE SEQUENCE [LARGE SCALE GENOMIC DNA]</scope>
    <source>
        <strain evidence="4 5">NBRC 14228</strain>
    </source>
</reference>
<dbReference type="InterPro" id="IPR007372">
    <property type="entry name" value="Lipid/polyisoprenoid-bd_YceI"/>
</dbReference>
<feature type="region of interest" description="Disordered" evidence="2">
    <location>
        <begin position="87"/>
        <end position="127"/>
    </location>
</feature>
<dbReference type="PANTHER" id="PTHR34406:SF1">
    <property type="entry name" value="PROTEIN YCEI"/>
    <property type="match status" value="1"/>
</dbReference>
<name>A0A4Y3VHY2_9ACTN</name>
<protein>
    <recommendedName>
        <fullName evidence="3">Lipid/polyisoprenoid-binding YceI-like domain-containing protein</fullName>
    </recommendedName>
</protein>
<dbReference type="AlphaFoldDB" id="A0A4Y3VHY2"/>
<evidence type="ECO:0000256" key="1">
    <source>
        <dbReference type="ARBA" id="ARBA00008812"/>
    </source>
</evidence>
<keyword evidence="5" id="KW-1185">Reference proteome</keyword>
<feature type="domain" description="Lipid/polyisoprenoid-binding YceI-like" evidence="3">
    <location>
        <begin position="3"/>
        <end position="80"/>
    </location>
</feature>
<comment type="caution">
    <text evidence="4">The sequence shown here is derived from an EMBL/GenBank/DDBJ whole genome shotgun (WGS) entry which is preliminary data.</text>
</comment>
<dbReference type="OrthoDB" id="9811006at2"/>
<dbReference type="EMBL" id="BJND01000020">
    <property type="protein sequence ID" value="GEC05271.1"/>
    <property type="molecule type" value="Genomic_DNA"/>
</dbReference>
<gene>
    <name evidence="4" type="ORF">SSP24_29260</name>
</gene>
<evidence type="ECO:0000313" key="5">
    <source>
        <dbReference type="Proteomes" id="UP000317881"/>
    </source>
</evidence>
<dbReference type="Pfam" id="PF04264">
    <property type="entry name" value="YceI"/>
    <property type="match status" value="1"/>
</dbReference>
<evidence type="ECO:0000259" key="3">
    <source>
        <dbReference type="Pfam" id="PF04264"/>
    </source>
</evidence>
<dbReference type="InterPro" id="IPR036761">
    <property type="entry name" value="TTHA0802/YceI-like_sf"/>
</dbReference>
<dbReference type="PANTHER" id="PTHR34406">
    <property type="entry name" value="PROTEIN YCEI"/>
    <property type="match status" value="1"/>
</dbReference>
<comment type="similarity">
    <text evidence="1">Belongs to the UPF0312 family.</text>
</comment>
<evidence type="ECO:0000256" key="2">
    <source>
        <dbReference type="SAM" id="MobiDB-lite"/>
    </source>
</evidence>